<dbReference type="Pfam" id="PF02687">
    <property type="entry name" value="FtsX"/>
    <property type="match status" value="1"/>
</dbReference>
<feature type="transmembrane region" description="Helical" evidence="7">
    <location>
        <begin position="20"/>
        <end position="46"/>
    </location>
</feature>
<evidence type="ECO:0000256" key="6">
    <source>
        <dbReference type="ARBA" id="ARBA00023136"/>
    </source>
</evidence>
<evidence type="ECO:0000256" key="3">
    <source>
        <dbReference type="ARBA" id="ARBA00022475"/>
    </source>
</evidence>
<keyword evidence="5 7" id="KW-1133">Transmembrane helix</keyword>
<dbReference type="GO" id="GO:0044874">
    <property type="term" value="P:lipoprotein localization to outer membrane"/>
    <property type="evidence" value="ECO:0007669"/>
    <property type="project" value="TreeGrafter"/>
</dbReference>
<feature type="transmembrane region" description="Helical" evidence="7">
    <location>
        <begin position="369"/>
        <end position="395"/>
    </location>
</feature>
<keyword evidence="3" id="KW-1003">Cell membrane</keyword>
<comment type="similarity">
    <text evidence="2">Belongs to the ABC-4 integral membrane protein family. LolC/E subfamily.</text>
</comment>
<dbReference type="PANTHER" id="PTHR30489:SF0">
    <property type="entry name" value="LIPOPROTEIN-RELEASING SYSTEM TRANSMEMBRANE PROTEIN LOLE"/>
    <property type="match status" value="1"/>
</dbReference>
<evidence type="ECO:0000256" key="4">
    <source>
        <dbReference type="ARBA" id="ARBA00022692"/>
    </source>
</evidence>
<evidence type="ECO:0000313" key="10">
    <source>
        <dbReference type="EMBL" id="QGY44243.1"/>
    </source>
</evidence>
<reference evidence="10 11" key="1">
    <citation type="submission" date="2019-11" db="EMBL/GenBank/DDBJ databases">
        <authorList>
            <person name="Zheng R.K."/>
            <person name="Sun C.M."/>
        </authorList>
    </citation>
    <scope>NUCLEOTIDE SEQUENCE [LARGE SCALE GENOMIC DNA]</scope>
    <source>
        <strain evidence="10 11">WC007</strain>
    </source>
</reference>
<keyword evidence="4 7" id="KW-0812">Transmembrane</keyword>
<feature type="domain" description="MacB-like periplasmic core" evidence="9">
    <location>
        <begin position="25"/>
        <end position="246"/>
    </location>
</feature>
<evidence type="ECO:0000256" key="2">
    <source>
        <dbReference type="ARBA" id="ARBA00005236"/>
    </source>
</evidence>
<comment type="subcellular location">
    <subcellularLocation>
        <location evidence="1">Cell membrane</location>
        <topology evidence="1">Multi-pass membrane protein</topology>
    </subcellularLocation>
</comment>
<evidence type="ECO:0000256" key="1">
    <source>
        <dbReference type="ARBA" id="ARBA00004651"/>
    </source>
</evidence>
<feature type="transmembrane region" description="Helical" evidence="7">
    <location>
        <begin position="273"/>
        <end position="300"/>
    </location>
</feature>
<evidence type="ECO:0000256" key="7">
    <source>
        <dbReference type="SAM" id="Phobius"/>
    </source>
</evidence>
<name>A0A6I6JYM9_9BACT</name>
<evidence type="ECO:0000313" key="11">
    <source>
        <dbReference type="Proteomes" id="UP000428260"/>
    </source>
</evidence>
<keyword evidence="6 7" id="KW-0472">Membrane</keyword>
<evidence type="ECO:0000256" key="5">
    <source>
        <dbReference type="ARBA" id="ARBA00022989"/>
    </source>
</evidence>
<proteinExistence type="inferred from homology"/>
<dbReference type="InterPro" id="IPR051447">
    <property type="entry name" value="Lipoprotein-release_system"/>
</dbReference>
<dbReference type="GO" id="GO:0098797">
    <property type="term" value="C:plasma membrane protein complex"/>
    <property type="evidence" value="ECO:0007669"/>
    <property type="project" value="TreeGrafter"/>
</dbReference>
<dbReference type="RefSeq" id="WP_158866150.1">
    <property type="nucleotide sequence ID" value="NZ_CP046401.1"/>
</dbReference>
<dbReference type="Pfam" id="PF12704">
    <property type="entry name" value="MacB_PCD"/>
    <property type="match status" value="1"/>
</dbReference>
<dbReference type="InterPro" id="IPR003838">
    <property type="entry name" value="ABC3_permease_C"/>
</dbReference>
<dbReference type="InterPro" id="IPR025857">
    <property type="entry name" value="MacB_PCD"/>
</dbReference>
<accession>A0A6I6JYM9</accession>
<dbReference type="PANTHER" id="PTHR30489">
    <property type="entry name" value="LIPOPROTEIN-RELEASING SYSTEM TRANSMEMBRANE PROTEIN LOLE"/>
    <property type="match status" value="1"/>
</dbReference>
<organism evidence="10 11">
    <name type="scientific">Maribellus comscasis</name>
    <dbReference type="NCBI Taxonomy" id="2681766"/>
    <lineage>
        <taxon>Bacteria</taxon>
        <taxon>Pseudomonadati</taxon>
        <taxon>Bacteroidota</taxon>
        <taxon>Bacteroidia</taxon>
        <taxon>Marinilabiliales</taxon>
        <taxon>Prolixibacteraceae</taxon>
        <taxon>Maribellus</taxon>
    </lineage>
</organism>
<feature type="transmembrane region" description="Helical" evidence="7">
    <location>
        <begin position="321"/>
        <end position="349"/>
    </location>
</feature>
<dbReference type="Proteomes" id="UP000428260">
    <property type="component" value="Chromosome"/>
</dbReference>
<keyword evidence="11" id="KW-1185">Reference proteome</keyword>
<gene>
    <name evidence="10" type="ORF">GM418_11420</name>
</gene>
<sequence>MNLPLYIAKRYLISKKKQNIINLISGISISGIIVGTMALIIVLSVMNGFSSLINYFFSSFDADLKVTPVEGKMFDSSEIDADAIKNIPGILHYAEIIEESAMLKYGSQQYFATIKGIPQNYASYTNIDSLIVDGEFILNDKGTKYAVVGQGVAYNLGIGLTFIDPIRIIVPKKGRQIKINPARAINYNSIFPSGIFAVLEEVDSKYVLVPFDFAKDLFESGSNISSIELGIDKNARVGAVQKEIQDILGEKFHVKNKYQQHDSLNKTMRSEKAVVYLILVFILVIASFNVLSSLSMLIIDKKEDIAILKSMGATSKLIRRIFLFEGWLISVLGAVIGTVLGLFICWLQIEFSFMKLPQNGSFVISAYPVRIISTDVVLIFAVVLLIGFLAPLFPVKFISNKYLLRSDS</sequence>
<dbReference type="KEGG" id="mcos:GM418_11420"/>
<dbReference type="EMBL" id="CP046401">
    <property type="protein sequence ID" value="QGY44243.1"/>
    <property type="molecule type" value="Genomic_DNA"/>
</dbReference>
<evidence type="ECO:0000259" key="8">
    <source>
        <dbReference type="Pfam" id="PF02687"/>
    </source>
</evidence>
<evidence type="ECO:0000259" key="9">
    <source>
        <dbReference type="Pfam" id="PF12704"/>
    </source>
</evidence>
<feature type="domain" description="ABC3 transporter permease C-terminal" evidence="8">
    <location>
        <begin position="277"/>
        <end position="402"/>
    </location>
</feature>
<dbReference type="AlphaFoldDB" id="A0A6I6JYM9"/>
<protein>
    <submittedName>
        <fullName evidence="10">FtsX-like permease family protein</fullName>
    </submittedName>
</protein>